<dbReference type="SMART" id="SM00717">
    <property type="entry name" value="SANT"/>
    <property type="match status" value="1"/>
</dbReference>
<sequence length="87" mass="10232">MGQNSSICARSNSSTVWVNCLDPSMNRDEWTEEEDLRLKAAIEECGYCWSKVAERLPQRTDNQCLRHWLHMKCLCYRRLGGCRKLHL</sequence>
<dbReference type="PROSITE" id="PS51294">
    <property type="entry name" value="HTH_MYB"/>
    <property type="match status" value="1"/>
</dbReference>
<evidence type="ECO:0000313" key="8">
    <source>
        <dbReference type="EMBL" id="VFU31387.1"/>
    </source>
</evidence>
<dbReference type="InterPro" id="IPR017930">
    <property type="entry name" value="Myb_dom"/>
</dbReference>
<dbReference type="PROSITE" id="PS50090">
    <property type="entry name" value="MYB_LIKE"/>
    <property type="match status" value="1"/>
</dbReference>
<evidence type="ECO:0000256" key="4">
    <source>
        <dbReference type="ARBA" id="ARBA00023163"/>
    </source>
</evidence>
<dbReference type="GO" id="GO:0001006">
    <property type="term" value="F:RNA polymerase III type 3 promoter sequence-specific DNA binding"/>
    <property type="evidence" value="ECO:0007669"/>
    <property type="project" value="TreeGrafter"/>
</dbReference>
<comment type="subcellular location">
    <subcellularLocation>
        <location evidence="1">Nucleus</location>
    </subcellularLocation>
</comment>
<dbReference type="InterPro" id="IPR001005">
    <property type="entry name" value="SANT/Myb"/>
</dbReference>
<evidence type="ECO:0000259" key="6">
    <source>
        <dbReference type="PROSITE" id="PS50090"/>
    </source>
</evidence>
<proteinExistence type="predicted"/>
<dbReference type="GO" id="GO:0042795">
    <property type="term" value="P:snRNA transcription by RNA polymerase II"/>
    <property type="evidence" value="ECO:0007669"/>
    <property type="project" value="TreeGrafter"/>
</dbReference>
<dbReference type="SUPFAM" id="SSF46689">
    <property type="entry name" value="Homeodomain-like"/>
    <property type="match status" value="1"/>
</dbReference>
<dbReference type="EMBL" id="CAADRP010000702">
    <property type="protein sequence ID" value="VFU31387.1"/>
    <property type="molecule type" value="Genomic_DNA"/>
</dbReference>
<evidence type="ECO:0000256" key="3">
    <source>
        <dbReference type="ARBA" id="ARBA00023125"/>
    </source>
</evidence>
<dbReference type="PANTHER" id="PTHR46621">
    <property type="entry name" value="SNRNA-ACTIVATING PROTEIN COMPLEX SUBUNIT 4"/>
    <property type="match status" value="1"/>
</dbReference>
<keyword evidence="4" id="KW-0804">Transcription</keyword>
<name>A0A6N2KS00_SALVM</name>
<keyword evidence="5" id="KW-0539">Nucleus</keyword>
<dbReference type="PANTHER" id="PTHR46621:SF1">
    <property type="entry name" value="SNRNA-ACTIVATING PROTEIN COMPLEX SUBUNIT 4"/>
    <property type="match status" value="1"/>
</dbReference>
<evidence type="ECO:0000256" key="2">
    <source>
        <dbReference type="ARBA" id="ARBA00023015"/>
    </source>
</evidence>
<dbReference type="GO" id="GO:0042796">
    <property type="term" value="P:snRNA transcription by RNA polymerase III"/>
    <property type="evidence" value="ECO:0007669"/>
    <property type="project" value="TreeGrafter"/>
</dbReference>
<organism evidence="8">
    <name type="scientific">Salix viminalis</name>
    <name type="common">Common osier</name>
    <name type="synonym">Basket willow</name>
    <dbReference type="NCBI Taxonomy" id="40686"/>
    <lineage>
        <taxon>Eukaryota</taxon>
        <taxon>Viridiplantae</taxon>
        <taxon>Streptophyta</taxon>
        <taxon>Embryophyta</taxon>
        <taxon>Tracheophyta</taxon>
        <taxon>Spermatophyta</taxon>
        <taxon>Magnoliopsida</taxon>
        <taxon>eudicotyledons</taxon>
        <taxon>Gunneridae</taxon>
        <taxon>Pentapetalae</taxon>
        <taxon>rosids</taxon>
        <taxon>fabids</taxon>
        <taxon>Malpighiales</taxon>
        <taxon>Salicaceae</taxon>
        <taxon>Saliceae</taxon>
        <taxon>Salix</taxon>
    </lineage>
</organism>
<keyword evidence="2" id="KW-0805">Transcription regulation</keyword>
<gene>
    <name evidence="8" type="ORF">SVIM_LOCUS130441</name>
</gene>
<evidence type="ECO:0000259" key="7">
    <source>
        <dbReference type="PROSITE" id="PS51294"/>
    </source>
</evidence>
<dbReference type="AlphaFoldDB" id="A0A6N2KS00"/>
<dbReference type="GO" id="GO:0000978">
    <property type="term" value="F:RNA polymerase II cis-regulatory region sequence-specific DNA binding"/>
    <property type="evidence" value="ECO:0007669"/>
    <property type="project" value="TreeGrafter"/>
</dbReference>
<dbReference type="CDD" id="cd00167">
    <property type="entry name" value="SANT"/>
    <property type="match status" value="1"/>
</dbReference>
<feature type="domain" description="Myb-like" evidence="6">
    <location>
        <begin position="22"/>
        <end position="72"/>
    </location>
</feature>
<protein>
    <submittedName>
        <fullName evidence="8">Uncharacterized protein</fullName>
    </submittedName>
</protein>
<dbReference type="GO" id="GO:0019185">
    <property type="term" value="C:snRNA-activating protein complex"/>
    <property type="evidence" value="ECO:0007669"/>
    <property type="project" value="TreeGrafter"/>
</dbReference>
<feature type="domain" description="HTH myb-type" evidence="7">
    <location>
        <begin position="22"/>
        <end position="68"/>
    </location>
</feature>
<evidence type="ECO:0000256" key="5">
    <source>
        <dbReference type="ARBA" id="ARBA00023242"/>
    </source>
</evidence>
<accession>A0A6N2KS00</accession>
<dbReference type="GO" id="GO:0005634">
    <property type="term" value="C:nucleus"/>
    <property type="evidence" value="ECO:0007669"/>
    <property type="project" value="UniProtKB-SubCell"/>
</dbReference>
<keyword evidence="3" id="KW-0238">DNA-binding</keyword>
<dbReference type="InterPro" id="IPR009057">
    <property type="entry name" value="Homeodomain-like_sf"/>
</dbReference>
<reference evidence="8" key="1">
    <citation type="submission" date="2019-03" db="EMBL/GenBank/DDBJ databases">
        <authorList>
            <person name="Mank J."/>
            <person name="Almeida P."/>
        </authorList>
    </citation>
    <scope>NUCLEOTIDE SEQUENCE</scope>
    <source>
        <strain evidence="8">78183</strain>
    </source>
</reference>
<evidence type="ECO:0000256" key="1">
    <source>
        <dbReference type="ARBA" id="ARBA00004123"/>
    </source>
</evidence>
<dbReference type="Gene3D" id="1.10.10.60">
    <property type="entry name" value="Homeodomain-like"/>
    <property type="match status" value="1"/>
</dbReference>
<dbReference type="Pfam" id="PF00249">
    <property type="entry name" value="Myb_DNA-binding"/>
    <property type="match status" value="1"/>
</dbReference>
<dbReference type="InterPro" id="IPR051575">
    <property type="entry name" value="Myb-like_DNA-bd"/>
</dbReference>